<dbReference type="Proteomes" id="UP000450000">
    <property type="component" value="Unassembled WGS sequence"/>
</dbReference>
<sequence>MLDNDGLVVRHANTAGRIVVYDFSLLPVGAAMQRSLAAVFAGSCTPRTWASHSTGRTAWRYVRRFADFLSTMQRPPADLDEVTVAVWNEWVMSRPATGAGRLDVVSVARLLRQDARLQSGAAGEALARRSRKPASSVASYAPAEFDQVRLAARRTFRAARLRIADNARHLQRWHNGEFREGGDDWLLGEALECLARTGDVPRYAPKGIAAAGVVHRYVRVLGGQGGDRTWQRLFLSLHEATALGVLLLAEFGWNLAVISSLAVPQASPDPGEDGARTYRIELEKRRRPAGRQFETRNVTDDGAGSKGRLITEALEATRFARAAVQELAPGNKLLIVWRTSVAVRGLADLDREPPLGPFRFGIETRAAMAWARREGLDGSPFQRGRRTVNALYRREPGQNSQATHDSTYVLTDPQVRHDALPVIAAGAEEAAERARRAVLVAEVRDQADPGDLETATADCHDYTNSPYPGASGSCAASFLMCLGCTNARVHPGHHARLAHLHHALDNLRTALDPAVWHGAWSDTFARLDDLKSKVGSGPWAQALERVMDADRAIVGHLLTGELDT</sequence>
<name>A0A6N7L0U4_9ACTN</name>
<keyword evidence="2" id="KW-1185">Reference proteome</keyword>
<dbReference type="AlphaFoldDB" id="A0A6N7L0U4"/>
<proteinExistence type="predicted"/>
<reference evidence="1 2" key="1">
    <citation type="submission" date="2019-09" db="EMBL/GenBank/DDBJ databases">
        <title>Genome Sequences of Streptomyces kaniharaensis ATCC 21070.</title>
        <authorList>
            <person name="Zhu W."/>
            <person name="De Crecy-Lagard V."/>
            <person name="Richards N.G."/>
        </authorList>
    </citation>
    <scope>NUCLEOTIDE SEQUENCE [LARGE SCALE GENOMIC DNA]</scope>
    <source>
        <strain evidence="1 2">SF-557</strain>
    </source>
</reference>
<accession>A0A6N7L0U4</accession>
<dbReference type="OrthoDB" id="3353677at2"/>
<evidence type="ECO:0000313" key="2">
    <source>
        <dbReference type="Proteomes" id="UP000450000"/>
    </source>
</evidence>
<dbReference type="EMBL" id="WBOF01000002">
    <property type="protein sequence ID" value="MQS16297.1"/>
    <property type="molecule type" value="Genomic_DNA"/>
</dbReference>
<comment type="caution">
    <text evidence="1">The sequence shown here is derived from an EMBL/GenBank/DDBJ whole genome shotgun (WGS) entry which is preliminary data.</text>
</comment>
<evidence type="ECO:0000313" key="1">
    <source>
        <dbReference type="EMBL" id="MQS16297.1"/>
    </source>
</evidence>
<gene>
    <name evidence="1" type="ORF">F7Q99_29795</name>
</gene>
<protein>
    <submittedName>
        <fullName evidence="1">Uncharacterized protein</fullName>
    </submittedName>
</protein>
<organism evidence="1 2">
    <name type="scientific">Streptomyces kaniharaensis</name>
    <dbReference type="NCBI Taxonomy" id="212423"/>
    <lineage>
        <taxon>Bacteria</taxon>
        <taxon>Bacillati</taxon>
        <taxon>Actinomycetota</taxon>
        <taxon>Actinomycetes</taxon>
        <taxon>Kitasatosporales</taxon>
        <taxon>Streptomycetaceae</taxon>
        <taxon>Streptomyces</taxon>
    </lineage>
</organism>
<dbReference type="RefSeq" id="WP_153467012.1">
    <property type="nucleotide sequence ID" value="NZ_WBOF01000002.1"/>
</dbReference>